<protein>
    <submittedName>
        <fullName evidence="1">Leucine-rich repeat domain-containing protein</fullName>
    </submittedName>
</protein>
<proteinExistence type="predicted"/>
<dbReference type="EMBL" id="CP068393">
    <property type="protein sequence ID" value="QUC67791.1"/>
    <property type="molecule type" value="Genomic_DNA"/>
</dbReference>
<accession>A0AC61MXZ7</accession>
<evidence type="ECO:0000313" key="1">
    <source>
        <dbReference type="EMBL" id="QUC67791.1"/>
    </source>
</evidence>
<evidence type="ECO:0000313" key="2">
    <source>
        <dbReference type="Proteomes" id="UP000682782"/>
    </source>
</evidence>
<dbReference type="Proteomes" id="UP000682782">
    <property type="component" value="Chromosome"/>
</dbReference>
<keyword evidence="2" id="KW-1185">Reference proteome</keyword>
<name>A0AC61MXZ7_9FIRM</name>
<organism evidence="1 2">
    <name type="scientific">Aristaeella hokkaidonensis</name>
    <dbReference type="NCBI Taxonomy" id="3046382"/>
    <lineage>
        <taxon>Bacteria</taxon>
        <taxon>Bacillati</taxon>
        <taxon>Bacillota</taxon>
        <taxon>Clostridia</taxon>
        <taxon>Eubacteriales</taxon>
        <taxon>Aristaeellaceae</taxon>
        <taxon>Aristaeella</taxon>
    </lineage>
</organism>
<gene>
    <name evidence="1" type="ORF">JYE49_03550</name>
</gene>
<sequence>MMKRFLLIMLALCVMLCAMPTYADEWDDDDDDWLDDDPGGTFEEEASTSDFKTIAGYDTGEKFVCGDYVYQMTDDGEGALLTNYSGTSGDVVIPDTVDGHPVVAVGAHMFAYNEAVRSVMLPEGIRSIGNMAFFKCIHLHDIIIPEGVTMIDECCFGGCSELSEVQLPASLEEVGRFGFLACTNLEEISFGDELKAIGPGAFQMCASLSKVSIPSGKDVSIEEDSFAGCSPELKILY</sequence>
<reference evidence="1" key="1">
    <citation type="submission" date="2021-01" db="EMBL/GenBank/DDBJ databases">
        <title>Complete genome sequence of Clostridiales bacterium R-7.</title>
        <authorList>
            <person name="Mahoney-Kurpe S.C."/>
            <person name="Palevich N."/>
            <person name="Koike S."/>
            <person name="Moon C.D."/>
            <person name="Attwood G.T."/>
        </authorList>
    </citation>
    <scope>NUCLEOTIDE SEQUENCE</scope>
    <source>
        <strain evidence="1">R-7</strain>
    </source>
</reference>